<dbReference type="RefSeq" id="WP_150066860.1">
    <property type="nucleotide sequence ID" value="NZ_VWPH01000005.1"/>
</dbReference>
<evidence type="ECO:0000313" key="3">
    <source>
        <dbReference type="Proteomes" id="UP000323946"/>
    </source>
</evidence>
<comment type="similarity">
    <text evidence="1">Belongs to the enoyl-CoA hydratase/isomerase family.</text>
</comment>
<evidence type="ECO:0000313" key="2">
    <source>
        <dbReference type="EMBL" id="KAA5834559.1"/>
    </source>
</evidence>
<evidence type="ECO:0000256" key="1">
    <source>
        <dbReference type="ARBA" id="ARBA00005254"/>
    </source>
</evidence>
<accession>A0A5M7BXN0</accession>
<dbReference type="Proteomes" id="UP000323946">
    <property type="component" value="Unassembled WGS sequence"/>
</dbReference>
<dbReference type="GO" id="GO:0003824">
    <property type="term" value="F:catalytic activity"/>
    <property type="evidence" value="ECO:0007669"/>
    <property type="project" value="UniProtKB-ARBA"/>
</dbReference>
<dbReference type="GO" id="GO:0008300">
    <property type="term" value="P:isoprenoid catabolic process"/>
    <property type="evidence" value="ECO:0007669"/>
    <property type="project" value="TreeGrafter"/>
</dbReference>
<dbReference type="EMBL" id="VWPH01000005">
    <property type="protein sequence ID" value="KAA5834559.1"/>
    <property type="molecule type" value="Genomic_DNA"/>
</dbReference>
<gene>
    <name evidence="2" type="ORF">F1721_12895</name>
</gene>
<organism evidence="2 3">
    <name type="scientific">Saccharopolyspora hirsuta</name>
    <dbReference type="NCBI Taxonomy" id="1837"/>
    <lineage>
        <taxon>Bacteria</taxon>
        <taxon>Bacillati</taxon>
        <taxon>Actinomycetota</taxon>
        <taxon>Actinomycetes</taxon>
        <taxon>Pseudonocardiales</taxon>
        <taxon>Pseudonocardiaceae</taxon>
        <taxon>Saccharopolyspora</taxon>
    </lineage>
</organism>
<dbReference type="InterPro" id="IPR051683">
    <property type="entry name" value="Enoyl-CoA_Hydratase/Isomerase"/>
</dbReference>
<dbReference type="InterPro" id="IPR029045">
    <property type="entry name" value="ClpP/crotonase-like_dom_sf"/>
</dbReference>
<reference evidence="2 3" key="1">
    <citation type="submission" date="2019-09" db="EMBL/GenBank/DDBJ databases">
        <title>Draft genome sequence of the thermophilic Saccharopolyspora hirsuta VKM Ac-666T.</title>
        <authorList>
            <person name="Lobastova T.G."/>
            <person name="Fokina V."/>
            <person name="Bragin E.Y."/>
            <person name="Shtratnikova V.Y."/>
            <person name="Starodumova I.P."/>
            <person name="Tarlachkov S.V."/>
            <person name="Donova M.V."/>
        </authorList>
    </citation>
    <scope>NUCLEOTIDE SEQUENCE [LARGE SCALE GENOMIC DNA]</scope>
    <source>
        <strain evidence="2 3">VKM Ac-666</strain>
    </source>
</reference>
<dbReference type="PANTHER" id="PTHR42964">
    <property type="entry name" value="ENOYL-COA HYDRATASE"/>
    <property type="match status" value="1"/>
</dbReference>
<protein>
    <recommendedName>
        <fullName evidence="4">Enoyl-CoA hydratase/isomerase family protein</fullName>
    </recommendedName>
</protein>
<sequence>MVLNHTPGEVVSGIALDVAGSTGIITLDRPPVNAMDFALQDRLFDVARQVAADEDVRAVVIRGAGAAFSAGADIEQMARTSANPARFTVVRGPRPGEGAFGTGAH</sequence>
<name>A0A5M7BXN0_SACHI</name>
<dbReference type="Pfam" id="PF00378">
    <property type="entry name" value="ECH_1"/>
    <property type="match status" value="1"/>
</dbReference>
<dbReference type="OrthoDB" id="5730382at2"/>
<dbReference type="InterPro" id="IPR001753">
    <property type="entry name" value="Enoyl-CoA_hydra/iso"/>
</dbReference>
<keyword evidence="3" id="KW-1185">Reference proteome</keyword>
<evidence type="ECO:0008006" key="4">
    <source>
        <dbReference type="Google" id="ProtNLM"/>
    </source>
</evidence>
<dbReference type="SMR" id="A0A5M7BXN0"/>
<proteinExistence type="inferred from homology"/>
<dbReference type="SUPFAM" id="SSF52096">
    <property type="entry name" value="ClpP/crotonase"/>
    <property type="match status" value="1"/>
</dbReference>
<dbReference type="Gene3D" id="3.90.226.10">
    <property type="entry name" value="2-enoyl-CoA Hydratase, Chain A, domain 1"/>
    <property type="match status" value="1"/>
</dbReference>
<comment type="caution">
    <text evidence="2">The sequence shown here is derived from an EMBL/GenBank/DDBJ whole genome shotgun (WGS) entry which is preliminary data.</text>
</comment>
<dbReference type="PANTHER" id="PTHR42964:SF1">
    <property type="entry name" value="POLYKETIDE BIOSYNTHESIS ENOYL-COA HYDRATASE PKSH-RELATED"/>
    <property type="match status" value="1"/>
</dbReference>
<dbReference type="AlphaFoldDB" id="A0A5M7BXN0"/>